<dbReference type="SUPFAM" id="SSF57716">
    <property type="entry name" value="Glucocorticoid receptor-like (DNA-binding domain)"/>
    <property type="match status" value="1"/>
</dbReference>
<evidence type="ECO:0000259" key="5">
    <source>
        <dbReference type="Pfam" id="PF01258"/>
    </source>
</evidence>
<evidence type="ECO:0000256" key="4">
    <source>
        <dbReference type="PROSITE-ProRule" id="PRU00510"/>
    </source>
</evidence>
<protein>
    <submittedName>
        <fullName evidence="6">TraR/DksA C4-type zinc finger protein</fullName>
    </submittedName>
</protein>
<feature type="domain" description="Zinc finger DksA/TraR C4-type" evidence="5">
    <location>
        <begin position="20"/>
        <end position="48"/>
    </location>
</feature>
<reference evidence="7" key="1">
    <citation type="journal article" date="2019" name="Int. J. Syst. Evol. Microbiol.">
        <title>The Global Catalogue of Microorganisms (GCM) 10K type strain sequencing project: providing services to taxonomists for standard genome sequencing and annotation.</title>
        <authorList>
            <consortium name="The Broad Institute Genomics Platform"/>
            <consortium name="The Broad Institute Genome Sequencing Center for Infectious Disease"/>
            <person name="Wu L."/>
            <person name="Ma J."/>
        </authorList>
    </citation>
    <scope>NUCLEOTIDE SEQUENCE [LARGE SCALE GENOMIC DNA]</scope>
    <source>
        <strain evidence="7">NBRC 111756</strain>
    </source>
</reference>
<dbReference type="Gene3D" id="1.20.120.910">
    <property type="entry name" value="DksA, coiled-coil domain"/>
    <property type="match status" value="1"/>
</dbReference>
<evidence type="ECO:0000256" key="2">
    <source>
        <dbReference type="ARBA" id="ARBA00022771"/>
    </source>
</evidence>
<accession>A0ABW2A4L3</accession>
<evidence type="ECO:0000256" key="3">
    <source>
        <dbReference type="ARBA" id="ARBA00022833"/>
    </source>
</evidence>
<dbReference type="Pfam" id="PF01258">
    <property type="entry name" value="zf-dskA_traR"/>
    <property type="match status" value="1"/>
</dbReference>
<dbReference type="PROSITE" id="PS51128">
    <property type="entry name" value="ZF_DKSA_2"/>
    <property type="match status" value="1"/>
</dbReference>
<keyword evidence="1" id="KW-0479">Metal-binding</keyword>
<dbReference type="Proteomes" id="UP001596422">
    <property type="component" value="Unassembled WGS sequence"/>
</dbReference>
<evidence type="ECO:0000313" key="7">
    <source>
        <dbReference type="Proteomes" id="UP001596422"/>
    </source>
</evidence>
<sequence length="53" mass="5693">MELEIGACEAALGRLDRGCFGVCEQCGEFIETNRLVASPSESLCLSCRLKSPV</sequence>
<dbReference type="PROSITE" id="PS01102">
    <property type="entry name" value="ZF_DKSA_1"/>
    <property type="match status" value="1"/>
</dbReference>
<comment type="caution">
    <text evidence="6">The sequence shown here is derived from an EMBL/GenBank/DDBJ whole genome shotgun (WGS) entry which is preliminary data.</text>
</comment>
<feature type="zinc finger region" description="dksA C4-type" evidence="4">
    <location>
        <begin position="23"/>
        <end position="47"/>
    </location>
</feature>
<evidence type="ECO:0000313" key="6">
    <source>
        <dbReference type="EMBL" id="MFC6672379.1"/>
    </source>
</evidence>
<dbReference type="InterPro" id="IPR000962">
    <property type="entry name" value="Znf_DskA_TraR"/>
</dbReference>
<name>A0ABW2A4L3_9GAMM</name>
<dbReference type="InterPro" id="IPR020458">
    <property type="entry name" value="Znf_DskA_TraR_CS"/>
</dbReference>
<keyword evidence="2" id="KW-0863">Zinc-finger</keyword>
<organism evidence="6 7">
    <name type="scientific">Marinobacterium aestuariivivens</name>
    <dbReference type="NCBI Taxonomy" id="1698799"/>
    <lineage>
        <taxon>Bacteria</taxon>
        <taxon>Pseudomonadati</taxon>
        <taxon>Pseudomonadota</taxon>
        <taxon>Gammaproteobacteria</taxon>
        <taxon>Oceanospirillales</taxon>
        <taxon>Oceanospirillaceae</taxon>
        <taxon>Marinobacterium</taxon>
    </lineage>
</organism>
<gene>
    <name evidence="6" type="ORF">ACFQDL_21645</name>
</gene>
<dbReference type="EMBL" id="JBHSWE010000001">
    <property type="protein sequence ID" value="MFC6672379.1"/>
    <property type="molecule type" value="Genomic_DNA"/>
</dbReference>
<keyword evidence="3" id="KW-0862">Zinc</keyword>
<proteinExistence type="predicted"/>
<keyword evidence="7" id="KW-1185">Reference proteome</keyword>
<evidence type="ECO:0000256" key="1">
    <source>
        <dbReference type="ARBA" id="ARBA00022723"/>
    </source>
</evidence>
<dbReference type="RefSeq" id="WP_379910822.1">
    <property type="nucleotide sequence ID" value="NZ_JBHSWE010000001.1"/>
</dbReference>